<dbReference type="OrthoDB" id="5113796at2"/>
<dbReference type="EMBL" id="QHLY01000012">
    <property type="protein sequence ID" value="PXA68219.1"/>
    <property type="molecule type" value="Genomic_DNA"/>
</dbReference>
<gene>
    <name evidence="1" type="ORF">CTB96_16475</name>
</gene>
<protein>
    <submittedName>
        <fullName evidence="1">Uncharacterized protein</fullName>
    </submittedName>
</protein>
<reference evidence="1 2" key="1">
    <citation type="submission" date="2018-05" db="EMBL/GenBank/DDBJ databases">
        <title>Genetic diversity of glacier-inhabiting Cryobacterium bacteria in China and description of Cryobacterium mengkeensis sp. nov. and Arthrobacter glacialis sp. nov.</title>
        <authorList>
            <person name="Liu Q."/>
            <person name="Xin Y.-H."/>
        </authorList>
    </citation>
    <scope>NUCLEOTIDE SEQUENCE [LARGE SCALE GENOMIC DNA]</scope>
    <source>
        <strain evidence="1 2">SK-1</strain>
    </source>
</reference>
<dbReference type="RefSeq" id="WP_110127888.1">
    <property type="nucleotide sequence ID" value="NZ_QHLY01000012.1"/>
</dbReference>
<evidence type="ECO:0000313" key="2">
    <source>
        <dbReference type="Proteomes" id="UP000246722"/>
    </source>
</evidence>
<dbReference type="Proteomes" id="UP000246722">
    <property type="component" value="Unassembled WGS sequence"/>
</dbReference>
<comment type="caution">
    <text evidence="1">The sequence shown here is derived from an EMBL/GenBank/DDBJ whole genome shotgun (WGS) entry which is preliminary data.</text>
</comment>
<keyword evidence="2" id="KW-1185">Reference proteome</keyword>
<accession>A0A317ZSX3</accession>
<dbReference type="AlphaFoldDB" id="A0A317ZSX3"/>
<sequence>MAVRDAFTADEWRVVAAAPFLVGMYLVSVSPSGPIGVVTEMLTAEKAVTLEASRPDGLPIVQEIEADLIAGVLTRDLGRINGRAGTQERVLVELGRALALVEAQAPAMDSAFRAWLYREGERLARVGPEADGRRRAVSDDEAAALGILADMLGVPR</sequence>
<proteinExistence type="predicted"/>
<organism evidence="1 2">
    <name type="scientific">Cryobacterium arcticum</name>
    <dbReference type="NCBI Taxonomy" id="670052"/>
    <lineage>
        <taxon>Bacteria</taxon>
        <taxon>Bacillati</taxon>
        <taxon>Actinomycetota</taxon>
        <taxon>Actinomycetes</taxon>
        <taxon>Micrococcales</taxon>
        <taxon>Microbacteriaceae</taxon>
        <taxon>Cryobacterium</taxon>
    </lineage>
</organism>
<name>A0A317ZSX3_9MICO</name>
<evidence type="ECO:0000313" key="1">
    <source>
        <dbReference type="EMBL" id="PXA68219.1"/>
    </source>
</evidence>